<dbReference type="NCBIfam" id="TIGR00150">
    <property type="entry name" value="T6A_YjeE"/>
    <property type="match status" value="1"/>
</dbReference>
<evidence type="ECO:0000256" key="4">
    <source>
        <dbReference type="ARBA" id="ARBA00022490"/>
    </source>
</evidence>
<comment type="similarity">
    <text evidence="2">Belongs to the TsaE family.</text>
</comment>
<dbReference type="AlphaFoldDB" id="A0A0G0S2J8"/>
<evidence type="ECO:0000313" key="11">
    <source>
        <dbReference type="EMBL" id="KKR28915.1"/>
    </source>
</evidence>
<dbReference type="PANTHER" id="PTHR33540:SF2">
    <property type="entry name" value="TRNA THREONYLCARBAMOYLADENOSINE BIOSYNTHESIS PROTEIN TSAE"/>
    <property type="match status" value="1"/>
</dbReference>
<sequence length="142" mass="15952">MGGGVAHYLIKNGKSPVVVGLIGTLGAGKTTFVQGLAQGFDLKSRIISPTFMLLRKYPLITLKNPEFSNLYHLDLYRLEGDINDEIVNLGINEVWNTKGNLVIIEWAEKAIEMLPENAWTVDFSYIDFDTRKIIINNKKVIL</sequence>
<keyword evidence="6" id="KW-0479">Metal-binding</keyword>
<evidence type="ECO:0000256" key="10">
    <source>
        <dbReference type="ARBA" id="ARBA00032441"/>
    </source>
</evidence>
<keyword evidence="9" id="KW-0460">Magnesium</keyword>
<comment type="caution">
    <text evidence="11">The sequence shown here is derived from an EMBL/GenBank/DDBJ whole genome shotgun (WGS) entry which is preliminary data.</text>
</comment>
<dbReference type="Gene3D" id="3.40.50.300">
    <property type="entry name" value="P-loop containing nucleotide triphosphate hydrolases"/>
    <property type="match status" value="1"/>
</dbReference>
<gene>
    <name evidence="11" type="ORF">UT61_C0039G0010</name>
</gene>
<dbReference type="SUPFAM" id="SSF52540">
    <property type="entry name" value="P-loop containing nucleoside triphosphate hydrolases"/>
    <property type="match status" value="1"/>
</dbReference>
<organism evidence="11 12">
    <name type="scientific">Candidatus Woesebacteria bacterium GW2011_GWA1_39_8</name>
    <dbReference type="NCBI Taxonomy" id="1618552"/>
    <lineage>
        <taxon>Bacteria</taxon>
        <taxon>Candidatus Woeseibacteriota</taxon>
    </lineage>
</organism>
<keyword evidence="5" id="KW-0819">tRNA processing</keyword>
<name>A0A0G0S2J8_9BACT</name>
<dbReference type="PATRIC" id="fig|1618552.3.peg.900"/>
<evidence type="ECO:0000256" key="7">
    <source>
        <dbReference type="ARBA" id="ARBA00022741"/>
    </source>
</evidence>
<keyword evidence="7" id="KW-0547">Nucleotide-binding</keyword>
<dbReference type="InterPro" id="IPR027417">
    <property type="entry name" value="P-loop_NTPase"/>
</dbReference>
<reference evidence="11 12" key="1">
    <citation type="journal article" date="2015" name="Nature">
        <title>rRNA introns, odd ribosomes, and small enigmatic genomes across a large radiation of phyla.</title>
        <authorList>
            <person name="Brown C.T."/>
            <person name="Hug L.A."/>
            <person name="Thomas B.C."/>
            <person name="Sharon I."/>
            <person name="Castelle C.J."/>
            <person name="Singh A."/>
            <person name="Wilkins M.J."/>
            <person name="Williams K.H."/>
            <person name="Banfield J.F."/>
        </authorList>
    </citation>
    <scope>NUCLEOTIDE SEQUENCE [LARGE SCALE GENOMIC DNA]</scope>
</reference>
<comment type="subcellular location">
    <subcellularLocation>
        <location evidence="1">Cytoplasm</location>
    </subcellularLocation>
</comment>
<dbReference type="Proteomes" id="UP000034793">
    <property type="component" value="Unassembled WGS sequence"/>
</dbReference>
<evidence type="ECO:0000256" key="3">
    <source>
        <dbReference type="ARBA" id="ARBA00019010"/>
    </source>
</evidence>
<dbReference type="InterPro" id="IPR003442">
    <property type="entry name" value="T6A_TsaE"/>
</dbReference>
<proteinExistence type="inferred from homology"/>
<protein>
    <recommendedName>
        <fullName evidence="3">tRNA threonylcarbamoyladenosine biosynthesis protein TsaE</fullName>
    </recommendedName>
    <alternativeName>
        <fullName evidence="10">t(6)A37 threonylcarbamoyladenosine biosynthesis protein TsaE</fullName>
    </alternativeName>
</protein>
<evidence type="ECO:0000313" key="12">
    <source>
        <dbReference type="Proteomes" id="UP000034793"/>
    </source>
</evidence>
<dbReference type="GO" id="GO:0005524">
    <property type="term" value="F:ATP binding"/>
    <property type="evidence" value="ECO:0007669"/>
    <property type="project" value="UniProtKB-KW"/>
</dbReference>
<dbReference type="GO" id="GO:0005737">
    <property type="term" value="C:cytoplasm"/>
    <property type="evidence" value="ECO:0007669"/>
    <property type="project" value="UniProtKB-SubCell"/>
</dbReference>
<evidence type="ECO:0000256" key="2">
    <source>
        <dbReference type="ARBA" id="ARBA00007599"/>
    </source>
</evidence>
<keyword evidence="8" id="KW-0067">ATP-binding</keyword>
<accession>A0A0G0S2J8</accession>
<evidence type="ECO:0000256" key="5">
    <source>
        <dbReference type="ARBA" id="ARBA00022694"/>
    </source>
</evidence>
<dbReference type="EMBL" id="LBXL01000039">
    <property type="protein sequence ID" value="KKR28915.1"/>
    <property type="molecule type" value="Genomic_DNA"/>
</dbReference>
<evidence type="ECO:0000256" key="6">
    <source>
        <dbReference type="ARBA" id="ARBA00022723"/>
    </source>
</evidence>
<evidence type="ECO:0000256" key="8">
    <source>
        <dbReference type="ARBA" id="ARBA00022840"/>
    </source>
</evidence>
<evidence type="ECO:0000256" key="9">
    <source>
        <dbReference type="ARBA" id="ARBA00022842"/>
    </source>
</evidence>
<dbReference type="Pfam" id="PF02367">
    <property type="entry name" value="TsaE"/>
    <property type="match status" value="1"/>
</dbReference>
<dbReference type="GO" id="GO:0046872">
    <property type="term" value="F:metal ion binding"/>
    <property type="evidence" value="ECO:0007669"/>
    <property type="project" value="UniProtKB-KW"/>
</dbReference>
<evidence type="ECO:0000256" key="1">
    <source>
        <dbReference type="ARBA" id="ARBA00004496"/>
    </source>
</evidence>
<keyword evidence="4" id="KW-0963">Cytoplasm</keyword>
<dbReference type="PANTHER" id="PTHR33540">
    <property type="entry name" value="TRNA THREONYLCARBAMOYLADENOSINE BIOSYNTHESIS PROTEIN TSAE"/>
    <property type="match status" value="1"/>
</dbReference>
<dbReference type="GO" id="GO:0002949">
    <property type="term" value="P:tRNA threonylcarbamoyladenosine modification"/>
    <property type="evidence" value="ECO:0007669"/>
    <property type="project" value="InterPro"/>
</dbReference>